<comment type="caution">
    <text evidence="2">The sequence shown here is derived from an EMBL/GenBank/DDBJ whole genome shotgun (WGS) entry which is preliminary data.</text>
</comment>
<feature type="domain" description="M23ase beta-sheet core" evidence="1">
    <location>
        <begin position="93"/>
        <end position="192"/>
    </location>
</feature>
<dbReference type="GO" id="GO:0004222">
    <property type="term" value="F:metalloendopeptidase activity"/>
    <property type="evidence" value="ECO:0007669"/>
    <property type="project" value="TreeGrafter"/>
</dbReference>
<dbReference type="InterPro" id="IPR016047">
    <property type="entry name" value="M23ase_b-sheet_dom"/>
</dbReference>
<dbReference type="Proteomes" id="UP001138894">
    <property type="component" value="Unassembled WGS sequence"/>
</dbReference>
<dbReference type="AlphaFoldDB" id="A0A9X1JM53"/>
<gene>
    <name evidence="2" type="ORF">KCG49_01825</name>
</gene>
<dbReference type="CDD" id="cd12797">
    <property type="entry name" value="M23_peptidase"/>
    <property type="match status" value="1"/>
</dbReference>
<dbReference type="EMBL" id="JAGSPD010000001">
    <property type="protein sequence ID" value="MBV7267926.1"/>
    <property type="molecule type" value="Genomic_DNA"/>
</dbReference>
<keyword evidence="3" id="KW-1185">Reference proteome</keyword>
<name>A0A9X1JM53_9FLAO</name>
<protein>
    <submittedName>
        <fullName evidence="2">Peptidoglycan DD-metalloendopeptidase family protein</fullName>
    </submittedName>
</protein>
<dbReference type="InterPro" id="IPR050570">
    <property type="entry name" value="Cell_wall_metabolism_enzyme"/>
</dbReference>
<evidence type="ECO:0000259" key="1">
    <source>
        <dbReference type="Pfam" id="PF01551"/>
    </source>
</evidence>
<sequence length="226" mass="25465">MPLSIFEAILCALNTHPILNVPKSDYTFLDLSIHNSELNNINVASSKDLEAYIFNHIEKNNAKAAFGGYLEHRGIYKRSTYFNEQNPKIERDIHLGLDLWIEANTSVFSPLDGKIHSFKNNTNYGDYGPTIILQHQIDAFGFYSLYGHLSLESIENLKIGAYVKQGQQIASLGTAKVNGDYPPHLHFQIIKDIQDYEGDYPGVSNQLDLEFYKVNCPDPNLLLGLG</sequence>
<organism evidence="2 3">
    <name type="scientific">Winogradskyella luteola</name>
    <dbReference type="NCBI Taxonomy" id="2828330"/>
    <lineage>
        <taxon>Bacteria</taxon>
        <taxon>Pseudomonadati</taxon>
        <taxon>Bacteroidota</taxon>
        <taxon>Flavobacteriia</taxon>
        <taxon>Flavobacteriales</taxon>
        <taxon>Flavobacteriaceae</taxon>
        <taxon>Winogradskyella</taxon>
    </lineage>
</organism>
<proteinExistence type="predicted"/>
<dbReference type="Pfam" id="PF01551">
    <property type="entry name" value="Peptidase_M23"/>
    <property type="match status" value="1"/>
</dbReference>
<reference evidence="2" key="1">
    <citation type="submission" date="2021-04" db="EMBL/GenBank/DDBJ databases">
        <authorList>
            <person name="Pira H."/>
            <person name="Risdian C."/>
            <person name="Wink J."/>
        </authorList>
    </citation>
    <scope>NUCLEOTIDE SEQUENCE</scope>
    <source>
        <strain evidence="2">WHY3</strain>
    </source>
</reference>
<accession>A0A9X1JM53</accession>
<dbReference type="PANTHER" id="PTHR21666">
    <property type="entry name" value="PEPTIDASE-RELATED"/>
    <property type="match status" value="1"/>
</dbReference>
<evidence type="ECO:0000313" key="3">
    <source>
        <dbReference type="Proteomes" id="UP001138894"/>
    </source>
</evidence>
<dbReference type="PANTHER" id="PTHR21666:SF270">
    <property type="entry name" value="MUREIN HYDROLASE ACTIVATOR ENVC"/>
    <property type="match status" value="1"/>
</dbReference>
<dbReference type="RefSeq" id="WP_218544462.1">
    <property type="nucleotide sequence ID" value="NZ_JAGSPD010000001.1"/>
</dbReference>
<evidence type="ECO:0000313" key="2">
    <source>
        <dbReference type="EMBL" id="MBV7267926.1"/>
    </source>
</evidence>